<dbReference type="GO" id="GO:0005886">
    <property type="term" value="C:plasma membrane"/>
    <property type="evidence" value="ECO:0007669"/>
    <property type="project" value="TreeGrafter"/>
</dbReference>
<proteinExistence type="predicted"/>
<sequence>MPVSDEQWELIGQLTMYLGIASFLGSLAIIISYWTVDSMRNGVAELIMFMSCTKLTSAIALIIGKHGPDAGESSFLCQMQSVFSQYGDFAAMVWSSFIAVDITLIMLRRYSVDQVCKLHRRVYLPICIALPLIIALLPIWVPDADGERFYGDAGGWCWFTEKNARFRFYLLYIPFWVIFVYNAVTYITIGIHIWRQARRLQNFTALNHSAHMIDYAKNVSLYMFSYVLTWTIPSINRIHALVSGDQVYILNLLQSIGDSTVGVVDLAIYLYIWRKSLWHKSYGSHMAGPSRDNGRHTGTTRTDISTFGFRGKQQQHTLLSTLEEYNVDAANMYDGDEGSAYRPPPQAAMGQLMPLETLGYKDSISFTPPAAYSNNAINR</sequence>
<reference evidence="8" key="1">
    <citation type="journal article" date="2018" name="Nat. Microbiol.">
        <title>Leveraging single-cell genomics to expand the fungal tree of life.</title>
        <authorList>
            <person name="Ahrendt S.R."/>
            <person name="Quandt C.A."/>
            <person name="Ciobanu D."/>
            <person name="Clum A."/>
            <person name="Salamov A."/>
            <person name="Andreopoulos B."/>
            <person name="Cheng J.F."/>
            <person name="Woyke T."/>
            <person name="Pelin A."/>
            <person name="Henrissat B."/>
            <person name="Reynolds N.K."/>
            <person name="Benny G.L."/>
            <person name="Smith M.E."/>
            <person name="James T.Y."/>
            <person name="Grigoriev I.V."/>
        </authorList>
    </citation>
    <scope>NUCLEOTIDE SEQUENCE [LARGE SCALE GENOMIC DNA]</scope>
    <source>
        <strain evidence="8">RSA 1356</strain>
    </source>
</reference>
<keyword evidence="3 5" id="KW-1133">Transmembrane helix</keyword>
<dbReference type="Proteomes" id="UP000271241">
    <property type="component" value="Unassembled WGS sequence"/>
</dbReference>
<dbReference type="SUPFAM" id="SSF81321">
    <property type="entry name" value="Family A G protein-coupled receptor-like"/>
    <property type="match status" value="1"/>
</dbReference>
<feature type="transmembrane region" description="Helical" evidence="5">
    <location>
        <begin position="122"/>
        <end position="141"/>
    </location>
</feature>
<dbReference type="Gene3D" id="1.20.1070.10">
    <property type="entry name" value="Rhodopsin 7-helix transmembrane proteins"/>
    <property type="match status" value="1"/>
</dbReference>
<name>A0A4V1IXI0_9FUNG</name>
<gene>
    <name evidence="7" type="ORF">THASP1DRAFT_27108</name>
</gene>
<keyword evidence="7" id="KW-0675">Receptor</keyword>
<feature type="transmembrane region" description="Helical" evidence="5">
    <location>
        <begin position="215"/>
        <end position="232"/>
    </location>
</feature>
<dbReference type="GO" id="GO:0007166">
    <property type="term" value="P:cell surface receptor signaling pathway"/>
    <property type="evidence" value="ECO:0007669"/>
    <property type="project" value="InterPro"/>
</dbReference>
<evidence type="ECO:0000256" key="2">
    <source>
        <dbReference type="ARBA" id="ARBA00022692"/>
    </source>
</evidence>
<evidence type="ECO:0000256" key="3">
    <source>
        <dbReference type="ARBA" id="ARBA00022989"/>
    </source>
</evidence>
<keyword evidence="8" id="KW-1185">Reference proteome</keyword>
<evidence type="ECO:0000256" key="5">
    <source>
        <dbReference type="SAM" id="Phobius"/>
    </source>
</evidence>
<dbReference type="PRINTS" id="PR02001">
    <property type="entry name" value="GCR1CAMPR"/>
</dbReference>
<evidence type="ECO:0000256" key="1">
    <source>
        <dbReference type="ARBA" id="ARBA00004141"/>
    </source>
</evidence>
<evidence type="ECO:0000259" key="6">
    <source>
        <dbReference type="PROSITE" id="PS50261"/>
    </source>
</evidence>
<feature type="transmembrane region" description="Helical" evidence="5">
    <location>
        <begin position="14"/>
        <end position="34"/>
    </location>
</feature>
<dbReference type="PANTHER" id="PTHR23112:SF0">
    <property type="entry name" value="TRANSMEMBRANE PROTEIN 116"/>
    <property type="match status" value="1"/>
</dbReference>
<keyword evidence="2 5" id="KW-0812">Transmembrane</keyword>
<dbReference type="PROSITE" id="PS50261">
    <property type="entry name" value="G_PROTEIN_RECEP_F2_4"/>
    <property type="match status" value="1"/>
</dbReference>
<feature type="domain" description="G-protein coupled receptors family 2 profile 2" evidence="6">
    <location>
        <begin position="8"/>
        <end position="273"/>
    </location>
</feature>
<dbReference type="PANTHER" id="PTHR23112">
    <property type="entry name" value="G PROTEIN-COUPLED RECEPTOR 157-RELATED"/>
    <property type="match status" value="1"/>
</dbReference>
<dbReference type="InterPro" id="IPR022343">
    <property type="entry name" value="GCR1-cAMP_receptor"/>
</dbReference>
<dbReference type="OrthoDB" id="18453at2759"/>
<comment type="subcellular location">
    <subcellularLocation>
        <location evidence="1">Membrane</location>
        <topology evidence="1">Multi-pass membrane protein</topology>
    </subcellularLocation>
</comment>
<dbReference type="Pfam" id="PF05462">
    <property type="entry name" value="Dicty_CAR"/>
    <property type="match status" value="1"/>
</dbReference>
<dbReference type="GO" id="GO:0007189">
    <property type="term" value="P:adenylate cyclase-activating G protein-coupled receptor signaling pathway"/>
    <property type="evidence" value="ECO:0007669"/>
    <property type="project" value="TreeGrafter"/>
</dbReference>
<evidence type="ECO:0000313" key="8">
    <source>
        <dbReference type="Proteomes" id="UP000271241"/>
    </source>
</evidence>
<accession>A0A4V1IXI0</accession>
<feature type="transmembrane region" description="Helical" evidence="5">
    <location>
        <begin position="89"/>
        <end position="110"/>
    </location>
</feature>
<protein>
    <submittedName>
        <fullName evidence="7">Slime mold cyclic AMP receptor-domain-containing protein</fullName>
    </submittedName>
</protein>
<evidence type="ECO:0000313" key="7">
    <source>
        <dbReference type="EMBL" id="RKP11129.1"/>
    </source>
</evidence>
<dbReference type="AlphaFoldDB" id="A0A4V1IXI0"/>
<dbReference type="GO" id="GO:0004930">
    <property type="term" value="F:G protein-coupled receptor activity"/>
    <property type="evidence" value="ECO:0007669"/>
    <property type="project" value="TreeGrafter"/>
</dbReference>
<feature type="transmembrane region" description="Helical" evidence="5">
    <location>
        <begin position="252"/>
        <end position="272"/>
    </location>
</feature>
<dbReference type="InterPro" id="IPR017981">
    <property type="entry name" value="GPCR_2-like_7TM"/>
</dbReference>
<feature type="transmembrane region" description="Helical" evidence="5">
    <location>
        <begin position="46"/>
        <end position="64"/>
    </location>
</feature>
<keyword evidence="4 5" id="KW-0472">Membrane</keyword>
<organism evidence="7 8">
    <name type="scientific">Thamnocephalis sphaerospora</name>
    <dbReference type="NCBI Taxonomy" id="78915"/>
    <lineage>
        <taxon>Eukaryota</taxon>
        <taxon>Fungi</taxon>
        <taxon>Fungi incertae sedis</taxon>
        <taxon>Zoopagomycota</taxon>
        <taxon>Zoopagomycotina</taxon>
        <taxon>Zoopagomycetes</taxon>
        <taxon>Zoopagales</taxon>
        <taxon>Sigmoideomycetaceae</taxon>
        <taxon>Thamnocephalis</taxon>
    </lineage>
</organism>
<feature type="transmembrane region" description="Helical" evidence="5">
    <location>
        <begin position="169"/>
        <end position="194"/>
    </location>
</feature>
<dbReference type="EMBL" id="KZ992426">
    <property type="protein sequence ID" value="RKP11129.1"/>
    <property type="molecule type" value="Genomic_DNA"/>
</dbReference>
<evidence type="ECO:0000256" key="4">
    <source>
        <dbReference type="ARBA" id="ARBA00023136"/>
    </source>
</evidence>